<comment type="caution">
    <text evidence="3">The sequence shown here is derived from an EMBL/GenBank/DDBJ whole genome shotgun (WGS) entry which is preliminary data.</text>
</comment>
<organism evidence="3 4">
    <name type="scientific">Agaribacillus aureus</name>
    <dbReference type="NCBI Taxonomy" id="3051825"/>
    <lineage>
        <taxon>Bacteria</taxon>
        <taxon>Pseudomonadati</taxon>
        <taxon>Bacteroidota</taxon>
        <taxon>Cytophagia</taxon>
        <taxon>Cytophagales</taxon>
        <taxon>Splendidivirgaceae</taxon>
        <taxon>Agaribacillus</taxon>
    </lineage>
</organism>
<dbReference type="RefSeq" id="WP_346757125.1">
    <property type="nucleotide sequence ID" value="NZ_JAUJEB010000001.1"/>
</dbReference>
<evidence type="ECO:0000259" key="2">
    <source>
        <dbReference type="Pfam" id="PF22725"/>
    </source>
</evidence>
<proteinExistence type="predicted"/>
<accession>A0ABT8L232</accession>
<protein>
    <submittedName>
        <fullName evidence="3">Gfo/Idh/MocA family oxidoreductase</fullName>
    </submittedName>
</protein>
<reference evidence="3" key="1">
    <citation type="submission" date="2023-06" db="EMBL/GenBank/DDBJ databases">
        <title>Genomic of Agaribacillus aureum.</title>
        <authorList>
            <person name="Wang G."/>
        </authorList>
    </citation>
    <scope>NUCLEOTIDE SEQUENCE</scope>
    <source>
        <strain evidence="3">BMA12</strain>
    </source>
</reference>
<keyword evidence="4" id="KW-1185">Reference proteome</keyword>
<dbReference type="SUPFAM" id="SSF51735">
    <property type="entry name" value="NAD(P)-binding Rossmann-fold domains"/>
    <property type="match status" value="1"/>
</dbReference>
<dbReference type="InterPro" id="IPR050463">
    <property type="entry name" value="Gfo/Idh/MocA_oxidrdct_glycsds"/>
</dbReference>
<dbReference type="EMBL" id="JAUJEB010000001">
    <property type="protein sequence ID" value="MDN5211797.1"/>
    <property type="molecule type" value="Genomic_DNA"/>
</dbReference>
<dbReference type="SUPFAM" id="SSF55347">
    <property type="entry name" value="Glyceraldehyde-3-phosphate dehydrogenase-like, C-terminal domain"/>
    <property type="match status" value="1"/>
</dbReference>
<dbReference type="Proteomes" id="UP001172083">
    <property type="component" value="Unassembled WGS sequence"/>
</dbReference>
<gene>
    <name evidence="3" type="ORF">QQ020_07035</name>
</gene>
<feature type="domain" description="GFO/IDH/MocA-like oxidoreductase" evidence="2">
    <location>
        <begin position="172"/>
        <end position="304"/>
    </location>
</feature>
<dbReference type="Pfam" id="PF22725">
    <property type="entry name" value="GFO_IDH_MocA_C3"/>
    <property type="match status" value="1"/>
</dbReference>
<dbReference type="PROSITE" id="PS51318">
    <property type="entry name" value="TAT"/>
    <property type="match status" value="1"/>
</dbReference>
<evidence type="ECO:0000313" key="4">
    <source>
        <dbReference type="Proteomes" id="UP001172083"/>
    </source>
</evidence>
<dbReference type="InterPro" id="IPR036291">
    <property type="entry name" value="NAD(P)-bd_dom_sf"/>
</dbReference>
<dbReference type="PANTHER" id="PTHR43818:SF12">
    <property type="entry name" value="NADH-DEPENDENT DEHYDROGENASE-RELATED"/>
    <property type="match status" value="1"/>
</dbReference>
<dbReference type="Pfam" id="PF01408">
    <property type="entry name" value="GFO_IDH_MocA"/>
    <property type="match status" value="1"/>
</dbReference>
<evidence type="ECO:0000259" key="1">
    <source>
        <dbReference type="Pfam" id="PF01408"/>
    </source>
</evidence>
<dbReference type="InterPro" id="IPR055170">
    <property type="entry name" value="GFO_IDH_MocA-like_dom"/>
</dbReference>
<dbReference type="Gene3D" id="3.40.50.720">
    <property type="entry name" value="NAD(P)-binding Rossmann-like Domain"/>
    <property type="match status" value="1"/>
</dbReference>
<sequence length="408" mass="45952">MTYTNKNLGRRKFIKRSGMALTVGVASSAAGLALSQKVSTNDIINLGIIGTGQRGTGIASVLKNLPGYRLMACCDILPERLQKCLSLADKDAKGYDDYRKLLADESLDAVIISTPLSLHYQMALAAIENNKHIYCEKTMVYDYQQAREIQHSLKDYNSIFQVGHQYRSAPMYHKIKEILSKKRIGKVHHFRCQYHRNNNWRRPVDDPRNEKIINWRMYKAFSKGLTAELSSHQIDIVNWMTGHVPTRVTGFGGIDYWQDGRETYDNINLIYEYPNGIKANFTSILSNAYNGYKITILGDKGTIVIGRDKAWMYPEAVASDNPANEIGVVDGVSGATIKNWTQGKPIEIQFEDNGLSPTVYALMDFAKSIRENKRPASNELTGKNAAIAVHMGCEAMETGQMIYWKDKT</sequence>
<evidence type="ECO:0000313" key="3">
    <source>
        <dbReference type="EMBL" id="MDN5211797.1"/>
    </source>
</evidence>
<dbReference type="InterPro" id="IPR000683">
    <property type="entry name" value="Gfo/Idh/MocA-like_OxRdtase_N"/>
</dbReference>
<feature type="domain" description="Gfo/Idh/MocA-like oxidoreductase N-terminal" evidence="1">
    <location>
        <begin position="44"/>
        <end position="164"/>
    </location>
</feature>
<dbReference type="InterPro" id="IPR006311">
    <property type="entry name" value="TAT_signal"/>
</dbReference>
<name>A0ABT8L232_9BACT</name>
<dbReference type="Gene3D" id="3.30.360.10">
    <property type="entry name" value="Dihydrodipicolinate Reductase, domain 2"/>
    <property type="match status" value="1"/>
</dbReference>
<dbReference type="PANTHER" id="PTHR43818">
    <property type="entry name" value="BCDNA.GH03377"/>
    <property type="match status" value="1"/>
</dbReference>